<feature type="compositionally biased region" description="Polar residues" evidence="4">
    <location>
        <begin position="205"/>
        <end position="225"/>
    </location>
</feature>
<feature type="compositionally biased region" description="Polar residues" evidence="4">
    <location>
        <begin position="152"/>
        <end position="165"/>
    </location>
</feature>
<dbReference type="SMART" id="SM00042">
    <property type="entry name" value="CUB"/>
    <property type="match status" value="1"/>
</dbReference>
<feature type="compositionally biased region" description="Polar residues" evidence="4">
    <location>
        <begin position="293"/>
        <end position="306"/>
    </location>
</feature>
<dbReference type="PROSITE" id="PS01180">
    <property type="entry name" value="CUB"/>
    <property type="match status" value="1"/>
</dbReference>
<dbReference type="InterPro" id="IPR035914">
    <property type="entry name" value="Sperma_CUB_dom_sf"/>
</dbReference>
<feature type="region of interest" description="Disordered" evidence="4">
    <location>
        <begin position="345"/>
        <end position="392"/>
    </location>
</feature>
<evidence type="ECO:0000259" key="6">
    <source>
        <dbReference type="PROSITE" id="PS01180"/>
    </source>
</evidence>
<evidence type="ECO:0000256" key="4">
    <source>
        <dbReference type="SAM" id="MobiDB-lite"/>
    </source>
</evidence>
<protein>
    <recommendedName>
        <fullName evidence="6">CUB domain-containing protein</fullName>
    </recommendedName>
</protein>
<organism evidence="7 8">
    <name type="scientific">Littorina saxatilis</name>
    <dbReference type="NCBI Taxonomy" id="31220"/>
    <lineage>
        <taxon>Eukaryota</taxon>
        <taxon>Metazoa</taxon>
        <taxon>Spiralia</taxon>
        <taxon>Lophotrochozoa</taxon>
        <taxon>Mollusca</taxon>
        <taxon>Gastropoda</taxon>
        <taxon>Caenogastropoda</taxon>
        <taxon>Littorinimorpha</taxon>
        <taxon>Littorinoidea</taxon>
        <taxon>Littorinidae</taxon>
        <taxon>Littorina</taxon>
    </lineage>
</organism>
<keyword evidence="8" id="KW-1185">Reference proteome</keyword>
<sequence>MFTCCYLCFVFTAASQFITGARGQCKGVIDQMNVTKPYTNYLRSPGYSRHDARDPSSPCQWLLRAEGGGNFLYLIVLSVALDDVTNSPCTYRDRVEIHDGSDENSPLLVTLCGRTSDDDRFYSSQPLVFINFIFQGSVRVEDSMQGRGFSLQMDSVESTTKRPPNTSDTDDDDSTWHTAIGVVIFVFVILAGGIAEKCRRRHFSKPSSVSDSRGNTDTQSPAIPSAPTLASTVLYANSNTNALQRARAQEEFVLAGGDEISSPRFGGGNTDSSRDGFAPSDEMSSPRFGGGNTDSSSDGFASSDEMSSPRFGGGNTDSPRDGYVSSNEHADTGCLIVGEAPPSYESVVHEDSNAQEEFVPSGGDEISSPRFGGGNTDSSGDGFVSSNGLTDTGCLIVGEAPPSYESVVNGDCRLQLSLPVQPSEATVVTDITPKPE</sequence>
<feature type="region of interest" description="Disordered" evidence="4">
    <location>
        <begin position="152"/>
        <end position="173"/>
    </location>
</feature>
<comment type="caution">
    <text evidence="3">Lacks conserved residue(s) required for the propagation of feature annotation.</text>
</comment>
<evidence type="ECO:0000313" key="8">
    <source>
        <dbReference type="Proteomes" id="UP001374579"/>
    </source>
</evidence>
<dbReference type="Pfam" id="PF00431">
    <property type="entry name" value="CUB"/>
    <property type="match status" value="1"/>
</dbReference>
<feature type="domain" description="CUB" evidence="6">
    <location>
        <begin position="25"/>
        <end position="156"/>
    </location>
</feature>
<evidence type="ECO:0000313" key="7">
    <source>
        <dbReference type="EMBL" id="KAK7105038.1"/>
    </source>
</evidence>
<dbReference type="CDD" id="cd00041">
    <property type="entry name" value="CUB"/>
    <property type="match status" value="1"/>
</dbReference>
<dbReference type="Gene3D" id="2.60.120.290">
    <property type="entry name" value="Spermadhesin, CUB domain"/>
    <property type="match status" value="1"/>
</dbReference>
<evidence type="ECO:0000256" key="5">
    <source>
        <dbReference type="SAM" id="SignalP"/>
    </source>
</evidence>
<feature type="chain" id="PRO_5042944909" description="CUB domain-containing protein" evidence="5">
    <location>
        <begin position="24"/>
        <end position="436"/>
    </location>
</feature>
<evidence type="ECO:0000256" key="1">
    <source>
        <dbReference type="ARBA" id="ARBA00022737"/>
    </source>
</evidence>
<dbReference type="Proteomes" id="UP001374579">
    <property type="component" value="Unassembled WGS sequence"/>
</dbReference>
<keyword evidence="5" id="KW-0732">Signal</keyword>
<keyword evidence="2" id="KW-1015">Disulfide bond</keyword>
<dbReference type="AlphaFoldDB" id="A0AAN9BF85"/>
<gene>
    <name evidence="7" type="ORF">V1264_019661</name>
</gene>
<dbReference type="InterPro" id="IPR000859">
    <property type="entry name" value="CUB_dom"/>
</dbReference>
<feature type="signal peptide" evidence="5">
    <location>
        <begin position="1"/>
        <end position="23"/>
    </location>
</feature>
<evidence type="ECO:0000256" key="3">
    <source>
        <dbReference type="PROSITE-ProRule" id="PRU00059"/>
    </source>
</evidence>
<feature type="compositionally biased region" description="Polar residues" evidence="4">
    <location>
        <begin position="376"/>
        <end position="390"/>
    </location>
</feature>
<dbReference type="SUPFAM" id="SSF49854">
    <property type="entry name" value="Spermadhesin, CUB domain"/>
    <property type="match status" value="1"/>
</dbReference>
<dbReference type="EMBL" id="JBAMIC010000008">
    <property type="protein sequence ID" value="KAK7105038.1"/>
    <property type="molecule type" value="Genomic_DNA"/>
</dbReference>
<name>A0AAN9BF85_9CAEN</name>
<feature type="region of interest" description="Disordered" evidence="4">
    <location>
        <begin position="201"/>
        <end position="225"/>
    </location>
</feature>
<reference evidence="7 8" key="1">
    <citation type="submission" date="2024-02" db="EMBL/GenBank/DDBJ databases">
        <title>Chromosome-scale genome assembly of the rough periwinkle Littorina saxatilis.</title>
        <authorList>
            <person name="De Jode A."/>
            <person name="Faria R."/>
            <person name="Formenti G."/>
            <person name="Sims Y."/>
            <person name="Smith T.P."/>
            <person name="Tracey A."/>
            <person name="Wood J.M.D."/>
            <person name="Zagrodzka Z.B."/>
            <person name="Johannesson K."/>
            <person name="Butlin R.K."/>
            <person name="Leder E.H."/>
        </authorList>
    </citation>
    <scope>NUCLEOTIDE SEQUENCE [LARGE SCALE GENOMIC DNA]</scope>
    <source>
        <strain evidence="7">Snail1</strain>
        <tissue evidence="7">Muscle</tissue>
    </source>
</reference>
<proteinExistence type="predicted"/>
<accession>A0AAN9BF85</accession>
<evidence type="ECO:0000256" key="2">
    <source>
        <dbReference type="ARBA" id="ARBA00023157"/>
    </source>
</evidence>
<keyword evidence="1" id="KW-0677">Repeat</keyword>
<feature type="region of interest" description="Disordered" evidence="4">
    <location>
        <begin position="258"/>
        <end position="327"/>
    </location>
</feature>
<comment type="caution">
    <text evidence="7">The sequence shown here is derived from an EMBL/GenBank/DDBJ whole genome shotgun (WGS) entry which is preliminary data.</text>
</comment>
<dbReference type="PANTHER" id="PTHR24251">
    <property type="entry name" value="OVOCHYMASE-RELATED"/>
    <property type="match status" value="1"/>
</dbReference>